<name>A0A8H6L5X2_9LECA</name>
<dbReference type="Proteomes" id="UP000578531">
    <property type="component" value="Unassembled WGS sequence"/>
</dbReference>
<evidence type="ECO:0000256" key="1">
    <source>
        <dbReference type="SAM" id="MobiDB-lite"/>
    </source>
</evidence>
<keyword evidence="3" id="KW-1185">Reference proteome</keyword>
<feature type="region of interest" description="Disordered" evidence="1">
    <location>
        <begin position="1"/>
        <end position="20"/>
    </location>
</feature>
<dbReference type="OrthoDB" id="1939479at2759"/>
<dbReference type="GeneID" id="59286649"/>
<gene>
    <name evidence="2" type="ORF">HO173_004985</name>
</gene>
<comment type="caution">
    <text evidence="2">The sequence shown here is derived from an EMBL/GenBank/DDBJ whole genome shotgun (WGS) entry which is preliminary data.</text>
</comment>
<evidence type="ECO:0000313" key="2">
    <source>
        <dbReference type="EMBL" id="KAF6236694.1"/>
    </source>
</evidence>
<proteinExistence type="predicted"/>
<accession>A0A8H6L5X2</accession>
<organism evidence="2 3">
    <name type="scientific">Letharia columbiana</name>
    <dbReference type="NCBI Taxonomy" id="112416"/>
    <lineage>
        <taxon>Eukaryota</taxon>
        <taxon>Fungi</taxon>
        <taxon>Dikarya</taxon>
        <taxon>Ascomycota</taxon>
        <taxon>Pezizomycotina</taxon>
        <taxon>Lecanoromycetes</taxon>
        <taxon>OSLEUM clade</taxon>
        <taxon>Lecanoromycetidae</taxon>
        <taxon>Lecanorales</taxon>
        <taxon>Lecanorineae</taxon>
        <taxon>Parmeliaceae</taxon>
        <taxon>Letharia</taxon>
    </lineage>
</organism>
<dbReference type="AlphaFoldDB" id="A0A8H6L5X2"/>
<protein>
    <submittedName>
        <fullName evidence="2">Uncharacterized protein</fullName>
    </submittedName>
</protein>
<reference evidence="2 3" key="1">
    <citation type="journal article" date="2020" name="Genomics">
        <title>Complete, high-quality genomes from long-read metagenomic sequencing of two wolf lichen thalli reveals enigmatic genome architecture.</title>
        <authorList>
            <person name="McKenzie S.K."/>
            <person name="Walston R.F."/>
            <person name="Allen J.L."/>
        </authorList>
    </citation>
    <scope>NUCLEOTIDE SEQUENCE [LARGE SCALE GENOMIC DNA]</scope>
    <source>
        <strain evidence="2">WasteWater2</strain>
    </source>
</reference>
<sequence>MLSCSLSISPPQPRSSLPPLNRHLHDLLQDSKDYIMSKSKQTGLSVVEPFLIRLAHENLGPLRHPLDFQGKRQSYIRIAAEDNFSVSSEHTRVHRDALNRGMINVNVQSDPWEAVTMPRRHSQSNEDDGKSKKANKTAASEVMKRIEVVDPNDIKIIKRYDNNIGIVPIEVLSCQQPRSVLSFDEKPFRRAWPPARFPQNDTADSGDLAMATHQLVLSMFGTVNVENTSLESVTFESFISAIIKMLEDLLNYGNEYFRLDQRQSGSYVSALN</sequence>
<evidence type="ECO:0000313" key="3">
    <source>
        <dbReference type="Proteomes" id="UP000578531"/>
    </source>
</evidence>
<feature type="region of interest" description="Disordered" evidence="1">
    <location>
        <begin position="117"/>
        <end position="139"/>
    </location>
</feature>
<dbReference type="EMBL" id="JACCJC010000017">
    <property type="protein sequence ID" value="KAF6236694.1"/>
    <property type="molecule type" value="Genomic_DNA"/>
</dbReference>
<dbReference type="RefSeq" id="XP_037166027.1">
    <property type="nucleotide sequence ID" value="XM_037306903.1"/>
</dbReference>